<evidence type="ECO:0000313" key="3">
    <source>
        <dbReference type="EMBL" id="KIK57719.1"/>
    </source>
</evidence>
<feature type="region of interest" description="Disordered" evidence="1">
    <location>
        <begin position="153"/>
        <end position="179"/>
    </location>
</feature>
<feature type="chain" id="PRO_5002220074" evidence="2">
    <location>
        <begin position="18"/>
        <end position="200"/>
    </location>
</feature>
<feature type="signal peptide" evidence="2">
    <location>
        <begin position="1"/>
        <end position="17"/>
    </location>
</feature>
<sequence>MMHQTVLVFSLLAGVQSQFLMLEQFFAGPNAIIGVIAQSTTSLYIPSFDSQPIDAQIIGVDSSGHTSWAISPGSVTADDEQGFVGTFTLVEGSDSVHLSYADSAESFTVNVDCALASNQAVCTASADGTVTTVTETVNPIAVALVSGTAASASTTSSSSNSGTNSSPAPSQTGSTQNSANRLGTPFVSLLGAIGFMLIWL</sequence>
<dbReference type="EMBL" id="KN834789">
    <property type="protein sequence ID" value="KIK57719.1"/>
    <property type="molecule type" value="Genomic_DNA"/>
</dbReference>
<keyword evidence="4" id="KW-1185">Reference proteome</keyword>
<gene>
    <name evidence="3" type="ORF">GYMLUDRAFT_45889</name>
</gene>
<feature type="compositionally biased region" description="Low complexity" evidence="1">
    <location>
        <begin position="153"/>
        <end position="170"/>
    </location>
</feature>
<organism evidence="3 4">
    <name type="scientific">Collybiopsis luxurians FD-317 M1</name>
    <dbReference type="NCBI Taxonomy" id="944289"/>
    <lineage>
        <taxon>Eukaryota</taxon>
        <taxon>Fungi</taxon>
        <taxon>Dikarya</taxon>
        <taxon>Basidiomycota</taxon>
        <taxon>Agaricomycotina</taxon>
        <taxon>Agaricomycetes</taxon>
        <taxon>Agaricomycetidae</taxon>
        <taxon>Agaricales</taxon>
        <taxon>Marasmiineae</taxon>
        <taxon>Omphalotaceae</taxon>
        <taxon>Collybiopsis</taxon>
        <taxon>Collybiopsis luxurians</taxon>
    </lineage>
</organism>
<dbReference type="OrthoDB" id="4991875at2759"/>
<dbReference type="AlphaFoldDB" id="A0A0D0C5D9"/>
<accession>A0A0D0C5D9</accession>
<dbReference type="PANTHER" id="PTHR40640">
    <property type="entry name" value="ANCHORED GLYCOPROTEIN, PUTATIVE (AFU_ORTHOLOGUE AFUA_8G04860)-RELATED"/>
    <property type="match status" value="1"/>
</dbReference>
<reference evidence="3 4" key="1">
    <citation type="submission" date="2014-04" db="EMBL/GenBank/DDBJ databases">
        <title>Evolutionary Origins and Diversification of the Mycorrhizal Mutualists.</title>
        <authorList>
            <consortium name="DOE Joint Genome Institute"/>
            <consortium name="Mycorrhizal Genomics Consortium"/>
            <person name="Kohler A."/>
            <person name="Kuo A."/>
            <person name="Nagy L.G."/>
            <person name="Floudas D."/>
            <person name="Copeland A."/>
            <person name="Barry K.W."/>
            <person name="Cichocki N."/>
            <person name="Veneault-Fourrey C."/>
            <person name="LaButti K."/>
            <person name="Lindquist E.A."/>
            <person name="Lipzen A."/>
            <person name="Lundell T."/>
            <person name="Morin E."/>
            <person name="Murat C."/>
            <person name="Riley R."/>
            <person name="Ohm R."/>
            <person name="Sun H."/>
            <person name="Tunlid A."/>
            <person name="Henrissat B."/>
            <person name="Grigoriev I.V."/>
            <person name="Hibbett D.S."/>
            <person name="Martin F."/>
        </authorList>
    </citation>
    <scope>NUCLEOTIDE SEQUENCE [LARGE SCALE GENOMIC DNA]</scope>
    <source>
        <strain evidence="3 4">FD-317 M1</strain>
    </source>
</reference>
<evidence type="ECO:0000256" key="2">
    <source>
        <dbReference type="SAM" id="SignalP"/>
    </source>
</evidence>
<evidence type="ECO:0000256" key="1">
    <source>
        <dbReference type="SAM" id="MobiDB-lite"/>
    </source>
</evidence>
<name>A0A0D0C5D9_9AGAR</name>
<dbReference type="HOGENOM" id="CLU_1366386_0_0_1"/>
<dbReference type="Proteomes" id="UP000053593">
    <property type="component" value="Unassembled WGS sequence"/>
</dbReference>
<protein>
    <submittedName>
        <fullName evidence="3">Uncharacterized protein</fullName>
    </submittedName>
</protein>
<evidence type="ECO:0000313" key="4">
    <source>
        <dbReference type="Proteomes" id="UP000053593"/>
    </source>
</evidence>
<dbReference type="PANTHER" id="PTHR40640:SF1">
    <property type="entry name" value="ANCHORED GLYCOPROTEIN, PUTATIVE (AFU_ORTHOLOGUE AFUA_8G04860)-RELATED"/>
    <property type="match status" value="1"/>
</dbReference>
<proteinExistence type="predicted"/>
<keyword evidence="2" id="KW-0732">Signal</keyword>